<feature type="compositionally biased region" description="Basic and acidic residues" evidence="1">
    <location>
        <begin position="1"/>
        <end position="22"/>
    </location>
</feature>
<dbReference type="InterPro" id="IPR027267">
    <property type="entry name" value="AH/BAR_dom_sf"/>
</dbReference>
<accession>A0A498SK66</accession>
<gene>
    <name evidence="3" type="ORF">NAV_LOCUS5141</name>
</gene>
<sequence>MAAKKNELKKDDKNKEQSDVDKIQTQIETSSLTEPEGRSAFRKLFMKLGEKVGTIKISELSQDYLDQVKEVDSYKEMLCKLAESIMHVMQQNPKLVPKAESKMEFECPLNEDPMELLGISLEGMRGDFSAHVQALQACINACTKLTVLRRSYHKRGRRAIHSIRTFINVDYVCRTCFNIILLNNQRQQLIKCREEMDFAKHEYANNPTEQKKESCNKAIAKFNEQSEEVFKALGTIQSKKEKHRLELIKILDEMRKYHRSAAEECLLVCKSKW</sequence>
<dbReference type="AlphaFoldDB" id="A0A498SK66"/>
<dbReference type="SUPFAM" id="SSF103657">
    <property type="entry name" value="BAR/IMD domain-like"/>
    <property type="match status" value="1"/>
</dbReference>
<protein>
    <recommendedName>
        <fullName evidence="2">BAR domain-containing protein</fullName>
    </recommendedName>
</protein>
<dbReference type="Gene3D" id="1.20.1270.60">
    <property type="entry name" value="Arfaptin homology (AH) domain/BAR domain"/>
    <property type="match status" value="1"/>
</dbReference>
<dbReference type="GO" id="GO:0005737">
    <property type="term" value="C:cytoplasm"/>
    <property type="evidence" value="ECO:0007669"/>
    <property type="project" value="InterPro"/>
</dbReference>
<evidence type="ECO:0000313" key="4">
    <source>
        <dbReference type="Proteomes" id="UP000276991"/>
    </source>
</evidence>
<reference evidence="3 4" key="1">
    <citation type="submission" date="2018-08" db="EMBL/GenBank/DDBJ databases">
        <authorList>
            <person name="Laetsch R D."/>
            <person name="Stevens L."/>
            <person name="Kumar S."/>
            <person name="Blaxter L. M."/>
        </authorList>
    </citation>
    <scope>NUCLEOTIDE SEQUENCE [LARGE SCALE GENOMIC DNA]</scope>
</reference>
<dbReference type="Proteomes" id="UP000276991">
    <property type="component" value="Unassembled WGS sequence"/>
</dbReference>
<proteinExistence type="predicted"/>
<feature type="domain" description="BAR" evidence="2">
    <location>
        <begin position="40"/>
        <end position="265"/>
    </location>
</feature>
<name>A0A498SK66_ACAVI</name>
<dbReference type="EMBL" id="UPTC01000852">
    <property type="protein sequence ID" value="VBB30350.1"/>
    <property type="molecule type" value="Genomic_DNA"/>
</dbReference>
<feature type="compositionally biased region" description="Polar residues" evidence="1">
    <location>
        <begin position="23"/>
        <end position="33"/>
    </location>
</feature>
<evidence type="ECO:0000259" key="2">
    <source>
        <dbReference type="Pfam" id="PF03114"/>
    </source>
</evidence>
<dbReference type="Pfam" id="PF03114">
    <property type="entry name" value="BAR"/>
    <property type="match status" value="1"/>
</dbReference>
<dbReference type="OrthoDB" id="5871842at2759"/>
<feature type="region of interest" description="Disordered" evidence="1">
    <location>
        <begin position="1"/>
        <end position="34"/>
    </location>
</feature>
<evidence type="ECO:0000256" key="1">
    <source>
        <dbReference type="SAM" id="MobiDB-lite"/>
    </source>
</evidence>
<organism evidence="3 4">
    <name type="scientific">Acanthocheilonema viteae</name>
    <name type="common">Filarial nematode worm</name>
    <name type="synonym">Dipetalonema viteae</name>
    <dbReference type="NCBI Taxonomy" id="6277"/>
    <lineage>
        <taxon>Eukaryota</taxon>
        <taxon>Metazoa</taxon>
        <taxon>Ecdysozoa</taxon>
        <taxon>Nematoda</taxon>
        <taxon>Chromadorea</taxon>
        <taxon>Rhabditida</taxon>
        <taxon>Spirurina</taxon>
        <taxon>Spiruromorpha</taxon>
        <taxon>Filarioidea</taxon>
        <taxon>Onchocercidae</taxon>
        <taxon>Acanthocheilonema</taxon>
    </lineage>
</organism>
<dbReference type="InterPro" id="IPR004148">
    <property type="entry name" value="BAR_dom"/>
</dbReference>
<evidence type="ECO:0000313" key="3">
    <source>
        <dbReference type="EMBL" id="VBB30350.1"/>
    </source>
</evidence>
<keyword evidence="4" id="KW-1185">Reference proteome</keyword>